<feature type="domain" description="Pseudouridine synthase RsuA/RluA-like" evidence="4">
    <location>
        <begin position="5"/>
        <end position="154"/>
    </location>
</feature>
<keyword evidence="2 3" id="KW-0413">Isomerase</keyword>
<comment type="caution">
    <text evidence="5">The sequence shown here is derived from an EMBL/GenBank/DDBJ whole genome shotgun (WGS) entry which is preliminary data.</text>
</comment>
<proteinExistence type="inferred from homology"/>
<evidence type="ECO:0000256" key="1">
    <source>
        <dbReference type="ARBA" id="ARBA00008348"/>
    </source>
</evidence>
<evidence type="ECO:0000256" key="2">
    <source>
        <dbReference type="ARBA" id="ARBA00023235"/>
    </source>
</evidence>
<evidence type="ECO:0000256" key="3">
    <source>
        <dbReference type="RuleBase" id="RU003887"/>
    </source>
</evidence>
<dbReference type="Pfam" id="PF00849">
    <property type="entry name" value="PseudoU_synth_2"/>
    <property type="match status" value="1"/>
</dbReference>
<dbReference type="PROSITE" id="PS01149">
    <property type="entry name" value="PSI_RSU"/>
    <property type="match status" value="1"/>
</dbReference>
<keyword evidence="6" id="KW-1185">Reference proteome</keyword>
<dbReference type="NCBIfam" id="TIGR00093">
    <property type="entry name" value="pseudouridine synthase"/>
    <property type="match status" value="1"/>
</dbReference>
<name>A0ABU9KX46_9FLAO</name>
<dbReference type="Gene3D" id="3.30.70.580">
    <property type="entry name" value="Pseudouridine synthase I, catalytic domain, N-terminal subdomain"/>
    <property type="match status" value="1"/>
</dbReference>
<organism evidence="5 6">
    <name type="scientific">Lutimonas vermicola</name>
    <dbReference type="NCBI Taxonomy" id="414288"/>
    <lineage>
        <taxon>Bacteria</taxon>
        <taxon>Pseudomonadati</taxon>
        <taxon>Bacteroidota</taxon>
        <taxon>Flavobacteriia</taxon>
        <taxon>Flavobacteriales</taxon>
        <taxon>Flavobacteriaceae</taxon>
        <taxon>Lutimonas</taxon>
    </lineage>
</organism>
<dbReference type="InterPro" id="IPR020103">
    <property type="entry name" value="PsdUridine_synth_cat_dom_sf"/>
</dbReference>
<dbReference type="Gene3D" id="3.30.70.1560">
    <property type="entry name" value="Alpha-L RNA-binding motif"/>
    <property type="match status" value="1"/>
</dbReference>
<dbReference type="InterPro" id="IPR018496">
    <property type="entry name" value="PsdUridine_synth_RsuA/RluB_CS"/>
</dbReference>
<dbReference type="InterPro" id="IPR020094">
    <property type="entry name" value="TruA/RsuA/RluB/E/F_N"/>
</dbReference>
<dbReference type="InterPro" id="IPR006145">
    <property type="entry name" value="PsdUridine_synth_RsuA/RluA"/>
</dbReference>
<evidence type="ECO:0000259" key="4">
    <source>
        <dbReference type="Pfam" id="PF00849"/>
    </source>
</evidence>
<dbReference type="SUPFAM" id="SSF55120">
    <property type="entry name" value="Pseudouridine synthase"/>
    <property type="match status" value="1"/>
</dbReference>
<dbReference type="PANTHER" id="PTHR47683:SF2">
    <property type="entry name" value="RNA-BINDING S4 DOMAIN-CONTAINING PROTEIN"/>
    <property type="match status" value="1"/>
</dbReference>
<protein>
    <recommendedName>
        <fullName evidence="3">Pseudouridine synthase</fullName>
        <ecNumber evidence="3">5.4.99.-</ecNumber>
    </recommendedName>
</protein>
<dbReference type="RefSeq" id="WP_342158397.1">
    <property type="nucleotide sequence ID" value="NZ_JBCDNA010000001.1"/>
</dbReference>
<dbReference type="EMBL" id="JBCDNA010000001">
    <property type="protein sequence ID" value="MEL4454763.1"/>
    <property type="molecule type" value="Genomic_DNA"/>
</dbReference>
<evidence type="ECO:0000313" key="6">
    <source>
        <dbReference type="Proteomes" id="UP001474120"/>
    </source>
</evidence>
<dbReference type="InterPro" id="IPR042092">
    <property type="entry name" value="PsdUridine_s_RsuA/RluB/E/F_cat"/>
</dbReference>
<dbReference type="Proteomes" id="UP001474120">
    <property type="component" value="Unassembled WGS sequence"/>
</dbReference>
<dbReference type="EC" id="5.4.99.-" evidence="3"/>
<gene>
    <name evidence="5" type="ORF">AABB81_02565</name>
</gene>
<comment type="similarity">
    <text evidence="1 3">Belongs to the pseudouridine synthase RsuA family.</text>
</comment>
<dbReference type="PANTHER" id="PTHR47683">
    <property type="entry name" value="PSEUDOURIDINE SYNTHASE FAMILY PROTEIN-RELATED"/>
    <property type="match status" value="1"/>
</dbReference>
<sequence length="187" mass="21068">MHYKVNKPYGMLSQLKSNDPKEIRSKSFLGELHDFAPGIMPIGRLDKKSEGLLLMTTDGKLSDRINRSGIEKEYLVQLDGLIGQKDIDILSKGVEIGFKGTRYRTKPCKVYLLQSEPELPAAHPAIRLERHRPGSWIKMIITEGKFRQVRKMTAVVGYPTLRLIRVRIGAIDLGDMAPGAVQRITDI</sequence>
<reference evidence="5 6" key="1">
    <citation type="submission" date="2024-04" db="EMBL/GenBank/DDBJ databases">
        <title>whole genome sequencing of Lutimonas vermicola strain IMCC1616.</title>
        <authorList>
            <person name="Bae S.S."/>
        </authorList>
    </citation>
    <scope>NUCLEOTIDE SEQUENCE [LARGE SCALE GENOMIC DNA]</scope>
    <source>
        <strain evidence="5 6">IMCC1616</strain>
    </source>
</reference>
<dbReference type="InterPro" id="IPR050343">
    <property type="entry name" value="RsuA_PseudoU_synthase"/>
</dbReference>
<accession>A0ABU9KX46</accession>
<dbReference type="InterPro" id="IPR000748">
    <property type="entry name" value="PsdUridine_synth_RsuA/RluB/E/F"/>
</dbReference>
<evidence type="ECO:0000313" key="5">
    <source>
        <dbReference type="EMBL" id="MEL4454763.1"/>
    </source>
</evidence>